<dbReference type="EMBL" id="WIUZ02000009">
    <property type="protein sequence ID" value="KAF9783707.1"/>
    <property type="molecule type" value="Genomic_DNA"/>
</dbReference>
<name>A0A9P6HBK2_9AGAM</name>
<evidence type="ECO:0000313" key="2">
    <source>
        <dbReference type="EMBL" id="KAF9783707.1"/>
    </source>
</evidence>
<reference evidence="2" key="1">
    <citation type="journal article" date="2020" name="Nat. Commun.">
        <title>Large-scale genome sequencing of mycorrhizal fungi provides insights into the early evolution of symbiotic traits.</title>
        <authorList>
            <person name="Miyauchi S."/>
            <person name="Kiss E."/>
            <person name="Kuo A."/>
            <person name="Drula E."/>
            <person name="Kohler A."/>
            <person name="Sanchez-Garcia M."/>
            <person name="Morin E."/>
            <person name="Andreopoulos B."/>
            <person name="Barry K.W."/>
            <person name="Bonito G."/>
            <person name="Buee M."/>
            <person name="Carver A."/>
            <person name="Chen C."/>
            <person name="Cichocki N."/>
            <person name="Clum A."/>
            <person name="Culley D."/>
            <person name="Crous P.W."/>
            <person name="Fauchery L."/>
            <person name="Girlanda M."/>
            <person name="Hayes R.D."/>
            <person name="Keri Z."/>
            <person name="LaButti K."/>
            <person name="Lipzen A."/>
            <person name="Lombard V."/>
            <person name="Magnuson J."/>
            <person name="Maillard F."/>
            <person name="Murat C."/>
            <person name="Nolan M."/>
            <person name="Ohm R.A."/>
            <person name="Pangilinan J."/>
            <person name="Pereira M.F."/>
            <person name="Perotto S."/>
            <person name="Peter M."/>
            <person name="Pfister S."/>
            <person name="Riley R."/>
            <person name="Sitrit Y."/>
            <person name="Stielow J.B."/>
            <person name="Szollosi G."/>
            <person name="Zifcakova L."/>
            <person name="Stursova M."/>
            <person name="Spatafora J.W."/>
            <person name="Tedersoo L."/>
            <person name="Vaario L.M."/>
            <person name="Yamada A."/>
            <person name="Yan M."/>
            <person name="Wang P."/>
            <person name="Xu J."/>
            <person name="Bruns T."/>
            <person name="Baldrian P."/>
            <person name="Vilgalys R."/>
            <person name="Dunand C."/>
            <person name="Henrissat B."/>
            <person name="Grigoriev I.V."/>
            <person name="Hibbett D."/>
            <person name="Nagy L.G."/>
            <person name="Martin F.M."/>
        </authorList>
    </citation>
    <scope>NUCLEOTIDE SEQUENCE</scope>
    <source>
        <strain evidence="2">UH-Tt-Lm1</strain>
    </source>
</reference>
<proteinExistence type="predicted"/>
<feature type="compositionally biased region" description="Basic and acidic residues" evidence="1">
    <location>
        <begin position="39"/>
        <end position="51"/>
    </location>
</feature>
<sequence>MGHKRQNEDIGHPPDGSSKRVKNERHEGRLPTKAAAHGHGREDQSATRSQQVERLKDLENDKRRLSDAHQAVLAELRETHSTCEKQQQEISFLREKLRESSALLDIRNQELKVAKTFLSKEDPLSTSDIVQSVRDLNSEIMQIATHLADNLVLVRKHPAGNVPEGPCNPIFTALIWPRRPWDEVDEGSLELALQGFLVIWVSLIVNAWGFGEASGWCDQMYSKVRETEEPTVASNWRALTRRTLFNMDLSRSDLPSQIVNGAIEQLAFLLSSCGAGGFPENAHNIHKHAAGKLASLFVAARKLNKVVGENVVSGDLVVTLISGRCPFDADYMEAPYARGGAKPGQGYVICTTDLGLCERKGTKAEKILLKPKVTLDGF</sequence>
<keyword evidence="3" id="KW-1185">Reference proteome</keyword>
<dbReference type="AlphaFoldDB" id="A0A9P6HBK2"/>
<feature type="region of interest" description="Disordered" evidence="1">
    <location>
        <begin position="1"/>
        <end position="51"/>
    </location>
</feature>
<dbReference type="Proteomes" id="UP000736335">
    <property type="component" value="Unassembled WGS sequence"/>
</dbReference>
<evidence type="ECO:0000256" key="1">
    <source>
        <dbReference type="SAM" id="MobiDB-lite"/>
    </source>
</evidence>
<evidence type="ECO:0000313" key="3">
    <source>
        <dbReference type="Proteomes" id="UP000736335"/>
    </source>
</evidence>
<dbReference type="OrthoDB" id="3222645at2759"/>
<accession>A0A9P6HBK2</accession>
<feature type="compositionally biased region" description="Basic and acidic residues" evidence="1">
    <location>
        <begin position="1"/>
        <end position="12"/>
    </location>
</feature>
<reference evidence="2" key="2">
    <citation type="submission" date="2020-11" db="EMBL/GenBank/DDBJ databases">
        <authorList>
            <consortium name="DOE Joint Genome Institute"/>
            <person name="Kuo A."/>
            <person name="Miyauchi S."/>
            <person name="Kiss E."/>
            <person name="Drula E."/>
            <person name="Kohler A."/>
            <person name="Sanchez-Garcia M."/>
            <person name="Andreopoulos B."/>
            <person name="Barry K.W."/>
            <person name="Bonito G."/>
            <person name="Buee M."/>
            <person name="Carver A."/>
            <person name="Chen C."/>
            <person name="Cichocki N."/>
            <person name="Clum A."/>
            <person name="Culley D."/>
            <person name="Crous P.W."/>
            <person name="Fauchery L."/>
            <person name="Girlanda M."/>
            <person name="Hayes R."/>
            <person name="Keri Z."/>
            <person name="Labutti K."/>
            <person name="Lipzen A."/>
            <person name="Lombard V."/>
            <person name="Magnuson J."/>
            <person name="Maillard F."/>
            <person name="Morin E."/>
            <person name="Murat C."/>
            <person name="Nolan M."/>
            <person name="Ohm R."/>
            <person name="Pangilinan J."/>
            <person name="Pereira M."/>
            <person name="Perotto S."/>
            <person name="Peter M."/>
            <person name="Riley R."/>
            <person name="Sitrit Y."/>
            <person name="Stielow B."/>
            <person name="Szollosi G."/>
            <person name="Zifcakova L."/>
            <person name="Stursova M."/>
            <person name="Spatafora J.W."/>
            <person name="Tedersoo L."/>
            <person name="Vaario L.-M."/>
            <person name="Yamada A."/>
            <person name="Yan M."/>
            <person name="Wang P."/>
            <person name="Xu J."/>
            <person name="Bruns T."/>
            <person name="Baldrian P."/>
            <person name="Vilgalys R."/>
            <person name="Henrissat B."/>
            <person name="Grigoriev I.V."/>
            <person name="Hibbett D."/>
            <person name="Nagy L.G."/>
            <person name="Martin F.M."/>
        </authorList>
    </citation>
    <scope>NUCLEOTIDE SEQUENCE</scope>
    <source>
        <strain evidence="2">UH-Tt-Lm1</strain>
    </source>
</reference>
<protein>
    <submittedName>
        <fullName evidence="2">Uncharacterized protein</fullName>
    </submittedName>
</protein>
<comment type="caution">
    <text evidence="2">The sequence shown here is derived from an EMBL/GenBank/DDBJ whole genome shotgun (WGS) entry which is preliminary data.</text>
</comment>
<organism evidence="2 3">
    <name type="scientific">Thelephora terrestris</name>
    <dbReference type="NCBI Taxonomy" id="56493"/>
    <lineage>
        <taxon>Eukaryota</taxon>
        <taxon>Fungi</taxon>
        <taxon>Dikarya</taxon>
        <taxon>Basidiomycota</taxon>
        <taxon>Agaricomycotina</taxon>
        <taxon>Agaricomycetes</taxon>
        <taxon>Thelephorales</taxon>
        <taxon>Thelephoraceae</taxon>
        <taxon>Thelephora</taxon>
    </lineage>
</organism>
<gene>
    <name evidence="2" type="ORF">BJ322DRAFT_1007687</name>
</gene>